<protein>
    <recommendedName>
        <fullName evidence="3">Aminoglycoside N(6')-acetyltransferase type 1</fullName>
        <ecNumber evidence="2">2.3.1.82</ecNumber>
    </recommendedName>
    <alternativeName>
        <fullName evidence="7">Aminoglycoside resistance protein</fullName>
    </alternativeName>
</protein>
<reference evidence="10 11" key="1">
    <citation type="submission" date="2018-09" db="EMBL/GenBank/DDBJ databases">
        <authorList>
            <person name="Wang X."/>
            <person name="Du Z."/>
        </authorList>
    </citation>
    <scope>NUCLEOTIDE SEQUENCE [LARGE SCALE GENOMIC DNA]</scope>
    <source>
        <strain evidence="10 11">N3</strain>
    </source>
</reference>
<evidence type="ECO:0000256" key="3">
    <source>
        <dbReference type="ARBA" id="ARBA00017677"/>
    </source>
</evidence>
<dbReference type="EMBL" id="QXML01000002">
    <property type="protein sequence ID" value="RIW17403.1"/>
    <property type="molecule type" value="Genomic_DNA"/>
</dbReference>
<evidence type="ECO:0000256" key="8">
    <source>
        <dbReference type="ARBA" id="ARBA00048923"/>
    </source>
</evidence>
<dbReference type="GO" id="GO:0047663">
    <property type="term" value="F:aminoglycoside 6'-N-acetyltransferase activity"/>
    <property type="evidence" value="ECO:0007669"/>
    <property type="project" value="UniProtKB-EC"/>
</dbReference>
<evidence type="ECO:0000313" key="10">
    <source>
        <dbReference type="EMBL" id="RIW17403.1"/>
    </source>
</evidence>
<evidence type="ECO:0000256" key="7">
    <source>
        <dbReference type="ARBA" id="ARBA00029660"/>
    </source>
</evidence>
<evidence type="ECO:0000256" key="4">
    <source>
        <dbReference type="ARBA" id="ARBA00022679"/>
    </source>
</evidence>
<dbReference type="PANTHER" id="PTHR43420">
    <property type="entry name" value="ACETYLTRANSFERASE"/>
    <property type="match status" value="1"/>
</dbReference>
<dbReference type="RefSeq" id="WP_119476840.1">
    <property type="nucleotide sequence ID" value="NZ_QXML01000002.1"/>
</dbReference>
<keyword evidence="11" id="KW-1185">Reference proteome</keyword>
<accession>A0A418PV76</accession>
<feature type="domain" description="N-acetyltransferase" evidence="9">
    <location>
        <begin position="5"/>
        <end position="150"/>
    </location>
</feature>
<evidence type="ECO:0000256" key="2">
    <source>
        <dbReference type="ARBA" id="ARBA00012888"/>
    </source>
</evidence>
<keyword evidence="6" id="KW-0012">Acyltransferase</keyword>
<dbReference type="PROSITE" id="PS51186">
    <property type="entry name" value="GNAT"/>
    <property type="match status" value="1"/>
</dbReference>
<keyword evidence="5" id="KW-0046">Antibiotic resistance</keyword>
<name>A0A418PV76_9BACT</name>
<dbReference type="OrthoDB" id="9775804at2"/>
<dbReference type="InterPro" id="IPR000182">
    <property type="entry name" value="GNAT_dom"/>
</dbReference>
<dbReference type="AlphaFoldDB" id="A0A418PV76"/>
<dbReference type="Gene3D" id="3.40.630.30">
    <property type="match status" value="1"/>
</dbReference>
<sequence length="150" mass="17376">MNTQLTIEKLSSENLRELTELVVELWTDCRFQEEFEHYLGLINSENEACFLLKEHTEFVAFLHVSIRQDYVEGAETTPTAYLEGIFVKPNYRKKGLAKLLISEAENWARQKGLKQFASDTPLTNQASIDFHKKAGFREVEQVVCFIKNLD</sequence>
<dbReference type="EC" id="2.3.1.82" evidence="2"/>
<gene>
    <name evidence="10" type="ORF">D0X99_06655</name>
</gene>
<comment type="caution">
    <text evidence="10">The sequence shown here is derived from an EMBL/GenBank/DDBJ whole genome shotgun (WGS) entry which is preliminary data.</text>
</comment>
<organism evidence="10 11">
    <name type="scientific">Algoriphagus lacus</name>
    <dbReference type="NCBI Taxonomy" id="2056311"/>
    <lineage>
        <taxon>Bacteria</taxon>
        <taxon>Pseudomonadati</taxon>
        <taxon>Bacteroidota</taxon>
        <taxon>Cytophagia</taxon>
        <taxon>Cytophagales</taxon>
        <taxon>Cyclobacteriaceae</taxon>
        <taxon>Algoriphagus</taxon>
    </lineage>
</organism>
<proteinExistence type="predicted"/>
<dbReference type="CDD" id="cd04301">
    <property type="entry name" value="NAT_SF"/>
    <property type="match status" value="1"/>
</dbReference>
<evidence type="ECO:0000256" key="5">
    <source>
        <dbReference type="ARBA" id="ARBA00023251"/>
    </source>
</evidence>
<evidence type="ECO:0000256" key="6">
    <source>
        <dbReference type="ARBA" id="ARBA00023315"/>
    </source>
</evidence>
<dbReference type="InterPro" id="IPR016181">
    <property type="entry name" value="Acyl_CoA_acyltransferase"/>
</dbReference>
<dbReference type="Proteomes" id="UP000283522">
    <property type="component" value="Unassembled WGS sequence"/>
</dbReference>
<evidence type="ECO:0000259" key="9">
    <source>
        <dbReference type="PROSITE" id="PS51186"/>
    </source>
</evidence>
<keyword evidence="4 10" id="KW-0808">Transferase</keyword>
<comment type="subunit">
    <text evidence="1">Homodimer.</text>
</comment>
<evidence type="ECO:0000313" key="11">
    <source>
        <dbReference type="Proteomes" id="UP000283522"/>
    </source>
</evidence>
<dbReference type="Pfam" id="PF00583">
    <property type="entry name" value="Acetyltransf_1"/>
    <property type="match status" value="1"/>
</dbReference>
<dbReference type="PANTHER" id="PTHR43420:SF51">
    <property type="entry name" value="PEPTIDYL-LYSINE N-ACETYLTRANSFERASE YIAC"/>
    <property type="match status" value="1"/>
</dbReference>
<comment type="catalytic activity">
    <reaction evidence="8">
        <text>kanamycin B + acetyl-CoA = N(6')-acetylkanamycin B + CoA + H(+)</text>
        <dbReference type="Rhea" id="RHEA:16449"/>
        <dbReference type="ChEBI" id="CHEBI:15378"/>
        <dbReference type="ChEBI" id="CHEBI:57287"/>
        <dbReference type="ChEBI" id="CHEBI:57288"/>
        <dbReference type="ChEBI" id="CHEBI:58390"/>
        <dbReference type="ChEBI" id="CHEBI:58549"/>
        <dbReference type="EC" id="2.3.1.82"/>
    </reaction>
</comment>
<dbReference type="InterPro" id="IPR050680">
    <property type="entry name" value="YpeA/RimI_acetyltransf"/>
</dbReference>
<dbReference type="SUPFAM" id="SSF55729">
    <property type="entry name" value="Acyl-CoA N-acyltransferases (Nat)"/>
    <property type="match status" value="1"/>
</dbReference>
<dbReference type="PIRSF" id="PIRSF000452">
    <property type="entry name" value="6-N-acetyltransf"/>
    <property type="match status" value="1"/>
</dbReference>
<dbReference type="NCBIfam" id="NF043067">
    <property type="entry name" value="AAC_6p_group_E"/>
    <property type="match status" value="1"/>
</dbReference>
<evidence type="ECO:0000256" key="1">
    <source>
        <dbReference type="ARBA" id="ARBA00011738"/>
    </source>
</evidence>
<dbReference type="InterPro" id="IPR024170">
    <property type="entry name" value="Aminoglycoside_N6-AcTrfrase"/>
</dbReference>
<dbReference type="GO" id="GO:0046677">
    <property type="term" value="P:response to antibiotic"/>
    <property type="evidence" value="ECO:0007669"/>
    <property type="project" value="UniProtKB-KW"/>
</dbReference>